<dbReference type="PROSITE" id="PS00041">
    <property type="entry name" value="HTH_ARAC_FAMILY_1"/>
    <property type="match status" value="1"/>
</dbReference>
<evidence type="ECO:0000256" key="3">
    <source>
        <dbReference type="ARBA" id="ARBA00023163"/>
    </source>
</evidence>
<dbReference type="PRINTS" id="PR00032">
    <property type="entry name" value="HTHARAC"/>
</dbReference>
<dbReference type="Gene3D" id="1.10.10.60">
    <property type="entry name" value="Homeodomain-like"/>
    <property type="match status" value="2"/>
</dbReference>
<dbReference type="PANTHER" id="PTHR47893">
    <property type="entry name" value="REGULATORY PROTEIN PCHR"/>
    <property type="match status" value="1"/>
</dbReference>
<dbReference type="InterPro" id="IPR018062">
    <property type="entry name" value="HTH_AraC-typ_CS"/>
</dbReference>
<sequence length="330" mass="38023">MAINVGKDYEALKKVGGNFEPFSNQGQFVKESRDRYHFSFSDAELWQINTPDLYIVYGDISFKQRQIYFRPTNDLPDMVKLRFTLSGNGTIYNAVNKQYYIFSSNQQNIIYMPELDGTGEYDMDSNYRFFEVHFARDKFLQLAENSTRALQVLADHLDAGRYSQMAEQNLPISWAMQNCMQEILNCTYTEGLRLLFIESKCTELLVLQAEAFESGVFKNENSPLQSAYDKDCIYHARDYLIQNIQQPPSISQLAKVCGINEFKLKKGFKGLFDKSIFGYLSDHKLNYAKQLLLEGIPIKAVAFQLGYSSVQHFSNAFRKKFAVPPGKVRL</sequence>
<gene>
    <name evidence="5" type="ORF">LY11_03829</name>
</gene>
<dbReference type="InterPro" id="IPR053142">
    <property type="entry name" value="PchR_regulatory_protein"/>
</dbReference>
<reference evidence="5 6" key="1">
    <citation type="submission" date="2018-06" db="EMBL/GenBank/DDBJ databases">
        <title>Genomic Encyclopedia of Archaeal and Bacterial Type Strains, Phase II (KMG-II): from individual species to whole genera.</title>
        <authorList>
            <person name="Goeker M."/>
        </authorList>
    </citation>
    <scope>NUCLEOTIDE SEQUENCE [LARGE SCALE GENOMIC DNA]</scope>
    <source>
        <strain evidence="5 6">DSM 14825</strain>
    </source>
</reference>
<comment type="caution">
    <text evidence="5">The sequence shown here is derived from an EMBL/GenBank/DDBJ whole genome shotgun (WGS) entry which is preliminary data.</text>
</comment>
<dbReference type="InterPro" id="IPR018060">
    <property type="entry name" value="HTH_AraC"/>
</dbReference>
<dbReference type="OrthoDB" id="799767at2"/>
<dbReference type="RefSeq" id="WP_111635222.1">
    <property type="nucleotide sequence ID" value="NZ_QLLR01000023.1"/>
</dbReference>
<dbReference type="AlphaFoldDB" id="A0A327SCP6"/>
<dbReference type="Pfam" id="PF12833">
    <property type="entry name" value="HTH_18"/>
    <property type="match status" value="1"/>
</dbReference>
<dbReference type="InterPro" id="IPR020449">
    <property type="entry name" value="Tscrpt_reg_AraC-type_HTH"/>
</dbReference>
<dbReference type="Proteomes" id="UP000249754">
    <property type="component" value="Unassembled WGS sequence"/>
</dbReference>
<dbReference type="SMART" id="SM00342">
    <property type="entry name" value="HTH_ARAC"/>
    <property type="match status" value="1"/>
</dbReference>
<dbReference type="STRING" id="188932.AY601_2828"/>
<evidence type="ECO:0000256" key="2">
    <source>
        <dbReference type="ARBA" id="ARBA00023125"/>
    </source>
</evidence>
<accession>A0A327SCP6</accession>
<dbReference type="InterPro" id="IPR009057">
    <property type="entry name" value="Homeodomain-like_sf"/>
</dbReference>
<evidence type="ECO:0000259" key="4">
    <source>
        <dbReference type="PROSITE" id="PS01124"/>
    </source>
</evidence>
<evidence type="ECO:0000313" key="5">
    <source>
        <dbReference type="EMBL" id="RAJ26385.1"/>
    </source>
</evidence>
<keyword evidence="1" id="KW-0805">Transcription regulation</keyword>
<dbReference type="GO" id="GO:0003700">
    <property type="term" value="F:DNA-binding transcription factor activity"/>
    <property type="evidence" value="ECO:0007669"/>
    <property type="project" value="InterPro"/>
</dbReference>
<dbReference type="EMBL" id="QLLR01000023">
    <property type="protein sequence ID" value="RAJ26385.1"/>
    <property type="molecule type" value="Genomic_DNA"/>
</dbReference>
<protein>
    <submittedName>
        <fullName evidence="5">AraC-like DNA-binding protein</fullName>
    </submittedName>
</protein>
<organism evidence="5 6">
    <name type="scientific">Pedobacter cryoconitis</name>
    <dbReference type="NCBI Taxonomy" id="188932"/>
    <lineage>
        <taxon>Bacteria</taxon>
        <taxon>Pseudomonadati</taxon>
        <taxon>Bacteroidota</taxon>
        <taxon>Sphingobacteriia</taxon>
        <taxon>Sphingobacteriales</taxon>
        <taxon>Sphingobacteriaceae</taxon>
        <taxon>Pedobacter</taxon>
    </lineage>
</organism>
<proteinExistence type="predicted"/>
<feature type="domain" description="HTH araC/xylS-type" evidence="4">
    <location>
        <begin position="234"/>
        <end position="330"/>
    </location>
</feature>
<dbReference type="PANTHER" id="PTHR47893:SF1">
    <property type="entry name" value="REGULATORY PROTEIN PCHR"/>
    <property type="match status" value="1"/>
</dbReference>
<dbReference type="SUPFAM" id="SSF46689">
    <property type="entry name" value="Homeodomain-like"/>
    <property type="match status" value="2"/>
</dbReference>
<dbReference type="GO" id="GO:0043565">
    <property type="term" value="F:sequence-specific DNA binding"/>
    <property type="evidence" value="ECO:0007669"/>
    <property type="project" value="InterPro"/>
</dbReference>
<dbReference type="PROSITE" id="PS01124">
    <property type="entry name" value="HTH_ARAC_FAMILY_2"/>
    <property type="match status" value="1"/>
</dbReference>
<name>A0A327SCP6_9SPHI</name>
<keyword evidence="2 5" id="KW-0238">DNA-binding</keyword>
<evidence type="ECO:0000313" key="6">
    <source>
        <dbReference type="Proteomes" id="UP000249754"/>
    </source>
</evidence>
<evidence type="ECO:0000256" key="1">
    <source>
        <dbReference type="ARBA" id="ARBA00023015"/>
    </source>
</evidence>
<keyword evidence="3" id="KW-0804">Transcription</keyword>